<dbReference type="InterPro" id="IPR014912">
    <property type="entry name" value="Sep15_SelM_dom"/>
</dbReference>
<dbReference type="OrthoDB" id="1910009at2759"/>
<dbReference type="Pfam" id="PF08806">
    <property type="entry name" value="Sep15_SelM"/>
    <property type="match status" value="1"/>
</dbReference>
<evidence type="ECO:0000313" key="2">
    <source>
        <dbReference type="EMBL" id="CAG7823455.1"/>
    </source>
</evidence>
<dbReference type="GO" id="GO:0005788">
    <property type="term" value="C:endoplasmic reticulum lumen"/>
    <property type="evidence" value="ECO:0007669"/>
    <property type="project" value="TreeGrafter"/>
</dbReference>
<dbReference type="EMBL" id="CAJVCH010529518">
    <property type="protein sequence ID" value="CAG7823455.1"/>
    <property type="molecule type" value="Genomic_DNA"/>
</dbReference>
<proteinExistence type="predicted"/>
<evidence type="ECO:0000313" key="3">
    <source>
        <dbReference type="Proteomes" id="UP000708208"/>
    </source>
</evidence>
<accession>A0A8J2PVS2</accession>
<dbReference type="PANTHER" id="PTHR13077">
    <property type="entry name" value="SELENOPROTEIN F"/>
    <property type="match status" value="1"/>
</dbReference>
<sequence>MDGLTTSVFAAISVVYLMVSFVRSELSLSDDLCISRGFNRVNLQCSSCLILDDYELKVLKNDCLECCSGDLIDQSSNSTVQAFIKSDEPGKHPNLQIKYKGGQLPQIVLYEDEGVIANTMSIQKWDTDTIKEFINTYLEPAVCTDIFKERGCCAHTCHVTWLM</sequence>
<protein>
    <recommendedName>
        <fullName evidence="1">Selenoprotein F/M domain-containing protein</fullName>
    </recommendedName>
</protein>
<name>A0A8J2PVS2_9HEXA</name>
<keyword evidence="3" id="KW-1185">Reference proteome</keyword>
<comment type="caution">
    <text evidence="2">The sequence shown here is derived from an EMBL/GenBank/DDBJ whole genome shotgun (WGS) entry which is preliminary data.</text>
</comment>
<feature type="domain" description="Selenoprotein F/M" evidence="1">
    <location>
        <begin position="79"/>
        <end position="138"/>
    </location>
</feature>
<dbReference type="InterPro" id="IPR039992">
    <property type="entry name" value="Sep15_SelM"/>
</dbReference>
<organism evidence="2 3">
    <name type="scientific">Allacma fusca</name>
    <dbReference type="NCBI Taxonomy" id="39272"/>
    <lineage>
        <taxon>Eukaryota</taxon>
        <taxon>Metazoa</taxon>
        <taxon>Ecdysozoa</taxon>
        <taxon>Arthropoda</taxon>
        <taxon>Hexapoda</taxon>
        <taxon>Collembola</taxon>
        <taxon>Symphypleona</taxon>
        <taxon>Sminthuridae</taxon>
        <taxon>Allacma</taxon>
    </lineage>
</organism>
<dbReference type="AlphaFoldDB" id="A0A8J2PVS2"/>
<reference evidence="2" key="1">
    <citation type="submission" date="2021-06" db="EMBL/GenBank/DDBJ databases">
        <authorList>
            <person name="Hodson N. C."/>
            <person name="Mongue J. A."/>
            <person name="Jaron S. K."/>
        </authorList>
    </citation>
    <scope>NUCLEOTIDE SEQUENCE</scope>
</reference>
<dbReference type="Proteomes" id="UP000708208">
    <property type="component" value="Unassembled WGS sequence"/>
</dbReference>
<evidence type="ECO:0000259" key="1">
    <source>
        <dbReference type="Pfam" id="PF08806"/>
    </source>
</evidence>
<gene>
    <name evidence="2" type="ORF">AFUS01_LOCUS33672</name>
</gene>
<dbReference type="GO" id="GO:0016491">
    <property type="term" value="F:oxidoreductase activity"/>
    <property type="evidence" value="ECO:0007669"/>
    <property type="project" value="TreeGrafter"/>
</dbReference>
<dbReference type="PANTHER" id="PTHR13077:SF6">
    <property type="entry name" value="SELENOPROTEIN F"/>
    <property type="match status" value="1"/>
</dbReference>